<dbReference type="AlphaFoldDB" id="A0AAN6JGD8"/>
<feature type="compositionally biased region" description="Polar residues" evidence="1">
    <location>
        <begin position="245"/>
        <end position="263"/>
    </location>
</feature>
<feature type="compositionally biased region" description="Basic and acidic residues" evidence="1">
    <location>
        <begin position="267"/>
        <end position="278"/>
    </location>
</feature>
<name>A0AAN6JGD8_9BASI</name>
<keyword evidence="3" id="KW-1185">Reference proteome</keyword>
<evidence type="ECO:0008006" key="4">
    <source>
        <dbReference type="Google" id="ProtNLM"/>
    </source>
</evidence>
<evidence type="ECO:0000256" key="1">
    <source>
        <dbReference type="SAM" id="MobiDB-lite"/>
    </source>
</evidence>
<feature type="region of interest" description="Disordered" evidence="1">
    <location>
        <begin position="1"/>
        <end position="122"/>
    </location>
</feature>
<reference evidence="2" key="1">
    <citation type="journal article" date="2023" name="PhytoFront">
        <title>Draft Genome Resources of Seven Strains of Tilletia horrida, Causal Agent of Kernel Smut of Rice.</title>
        <authorList>
            <person name="Khanal S."/>
            <person name="Antony Babu S."/>
            <person name="Zhou X.G."/>
        </authorList>
    </citation>
    <scope>NUCLEOTIDE SEQUENCE</scope>
    <source>
        <strain evidence="2">TX3</strain>
    </source>
</reference>
<feature type="compositionally biased region" description="Basic and acidic residues" evidence="1">
    <location>
        <begin position="59"/>
        <end position="71"/>
    </location>
</feature>
<feature type="non-terminal residue" evidence="2">
    <location>
        <position position="361"/>
    </location>
</feature>
<organism evidence="2 3">
    <name type="scientific">Tilletia horrida</name>
    <dbReference type="NCBI Taxonomy" id="155126"/>
    <lineage>
        <taxon>Eukaryota</taxon>
        <taxon>Fungi</taxon>
        <taxon>Dikarya</taxon>
        <taxon>Basidiomycota</taxon>
        <taxon>Ustilaginomycotina</taxon>
        <taxon>Exobasidiomycetes</taxon>
        <taxon>Tilletiales</taxon>
        <taxon>Tilletiaceae</taxon>
        <taxon>Tilletia</taxon>
    </lineage>
</organism>
<accession>A0AAN6JGD8</accession>
<evidence type="ECO:0000313" key="3">
    <source>
        <dbReference type="Proteomes" id="UP001176521"/>
    </source>
</evidence>
<feature type="compositionally biased region" description="Basic and acidic residues" evidence="1">
    <location>
        <begin position="91"/>
        <end position="102"/>
    </location>
</feature>
<dbReference type="EMBL" id="JAPDMQ010001339">
    <property type="protein sequence ID" value="KAK0518300.1"/>
    <property type="molecule type" value="Genomic_DNA"/>
</dbReference>
<comment type="caution">
    <text evidence="2">The sequence shown here is derived from an EMBL/GenBank/DDBJ whole genome shotgun (WGS) entry which is preliminary data.</text>
</comment>
<dbReference type="Proteomes" id="UP001176521">
    <property type="component" value="Unassembled WGS sequence"/>
</dbReference>
<proteinExistence type="predicted"/>
<protein>
    <recommendedName>
        <fullName evidence="4">CxC5 like cysteine cluster associated with KDZ domain-containing protein</fullName>
    </recommendedName>
</protein>
<evidence type="ECO:0000313" key="2">
    <source>
        <dbReference type="EMBL" id="KAK0518300.1"/>
    </source>
</evidence>
<sequence length="361" mass="40116">MEYSEDEEDPHAYWIDGCHTVREEDELGSDVGGHEDEDEDGAGDDEDEDGDEDEDADCDEGHSWGELRVFDGCDNPQGGVESGQDDSMSFCEERPENAEHPESLNQGRTEEASPSAIKSKGEAGNKNAAFNELLNGLSIRQLFDLYDLVRYKLVTVPCPESSCSRNKEIDEGTDQIRDYQQTAFIRCGMPTAAFRIQCKSCGTKVYKRDFVQWIKCLDPVGRGWLGHVDILKLQPPPVDSRHHGSATQMTEADSETPVHQATRSSRRLADLRGVRPSEDSNDALDGDEDSDDEGDSNNQEYDLSSDTSGDEDWCEGMGMKTRFNNAGRHDINKITYDYGSGTLRFCGSRIAFTYNLTAAAK</sequence>
<feature type="compositionally biased region" description="Acidic residues" evidence="1">
    <location>
        <begin position="279"/>
        <end position="295"/>
    </location>
</feature>
<feature type="compositionally biased region" description="Acidic residues" evidence="1">
    <location>
        <begin position="35"/>
        <end position="58"/>
    </location>
</feature>
<gene>
    <name evidence="2" type="ORF">OC842_007832</name>
</gene>
<feature type="region of interest" description="Disordered" evidence="1">
    <location>
        <begin position="236"/>
        <end position="312"/>
    </location>
</feature>